<gene>
    <name evidence="10" type="ORF">KUTeg_001342</name>
</gene>
<dbReference type="PANTHER" id="PTHR45713:SF15">
    <property type="entry name" value="F5_8 TYPE C DOMAIN-CONTAINING PROTEIN"/>
    <property type="match status" value="1"/>
</dbReference>
<feature type="transmembrane region" description="Helical" evidence="8">
    <location>
        <begin position="411"/>
        <end position="436"/>
    </location>
</feature>
<evidence type="ECO:0000259" key="9">
    <source>
        <dbReference type="PROSITE" id="PS50041"/>
    </source>
</evidence>
<keyword evidence="5" id="KW-0430">Lectin</keyword>
<comment type="subunit">
    <text evidence="3">Homotrimer.</text>
</comment>
<comment type="similarity">
    <text evidence="2">Belongs to the fucolectin family.</text>
</comment>
<name>A0ABQ9FVI7_TEGGR</name>
<evidence type="ECO:0000256" key="1">
    <source>
        <dbReference type="ARBA" id="ARBA00002219"/>
    </source>
</evidence>
<comment type="caution">
    <text evidence="10">The sequence shown here is derived from an EMBL/GenBank/DDBJ whole genome shotgun (WGS) entry which is preliminary data.</text>
</comment>
<proteinExistence type="inferred from homology"/>
<keyword evidence="4" id="KW-0479">Metal-binding</keyword>
<feature type="non-terminal residue" evidence="10">
    <location>
        <position position="540"/>
    </location>
</feature>
<dbReference type="SMART" id="SM00607">
    <property type="entry name" value="FTP"/>
    <property type="match status" value="1"/>
</dbReference>
<dbReference type="SUPFAM" id="SSF56436">
    <property type="entry name" value="C-type lectin-like"/>
    <property type="match status" value="1"/>
</dbReference>
<dbReference type="CDD" id="cd00037">
    <property type="entry name" value="CLECT"/>
    <property type="match status" value="1"/>
</dbReference>
<dbReference type="Proteomes" id="UP001217089">
    <property type="component" value="Unassembled WGS sequence"/>
</dbReference>
<dbReference type="EMBL" id="JARBDR010000141">
    <property type="protein sequence ID" value="KAJ8319755.1"/>
    <property type="molecule type" value="Genomic_DNA"/>
</dbReference>
<keyword evidence="6" id="KW-0106">Calcium</keyword>
<dbReference type="PROSITE" id="PS50041">
    <property type="entry name" value="C_TYPE_LECTIN_2"/>
    <property type="match status" value="1"/>
</dbReference>
<evidence type="ECO:0000313" key="10">
    <source>
        <dbReference type="EMBL" id="KAJ8319755.1"/>
    </source>
</evidence>
<keyword evidence="7" id="KW-1015">Disulfide bond</keyword>
<dbReference type="PANTHER" id="PTHR45713">
    <property type="entry name" value="FTP DOMAIN-CONTAINING PROTEIN"/>
    <property type="match status" value="1"/>
</dbReference>
<dbReference type="InterPro" id="IPR006585">
    <property type="entry name" value="FTP1"/>
</dbReference>
<dbReference type="InterPro" id="IPR001304">
    <property type="entry name" value="C-type_lectin-like"/>
</dbReference>
<evidence type="ECO:0000313" key="11">
    <source>
        <dbReference type="Proteomes" id="UP001217089"/>
    </source>
</evidence>
<comment type="function">
    <text evidence="1">Acts as a defensive agent. Recognizes blood group fucosylated oligosaccharides including A, B, H and Lewis B-type antigens. Does not recognize Lewis A antigen and has low affinity for monovalent haptens.</text>
</comment>
<sequence length="540" mass="61207">MHTLVKVVIFQGYILTQVLSWVTWNSTCYYFSSDTLGYALASEACRDSYSQLVEIESTLEHAELVKYMSAGKHYWAGIQRNSNKEHYWVHGGGIVQRELWVSYAPNDDVDCARFRDDNGRKLDDRTCTEPYNYICEKAEDENANYFCDGNQQLTGNVAMGKSSLAYASNTNAGLIVDGDNSTCASTKSGIEAWWQVDLGEHHLVNNVVLTSSEGEELKDLEIILYSIDPSVYGDDANYTVCALFLGPVNGTSIDNKCSVGTAGRWLRIVKTSNTKLILCEIEVYVAACFMIQNSSTCQKPIITYNITTVPSTSDITSTQYQISTGSTYSLTDTTTLVAMTTEAETTENVSTECFCPCSNMQNSNISEKELAEFIDKIKKELTVDSKTTNAYIRTLTSADDHRPSARGVGSLGLVLLVVTLLFFVSGDIIHVVAHLVSKIRIMKKRKHYGKETLRYEIIEKVTLRYEIIEKETLRYEFKEKETLRKETLRYEIIEKETLRYEIKEKENYGKETLRYEIIEKEMLQYEIIGKGILRYEIIGR</sequence>
<evidence type="ECO:0000256" key="5">
    <source>
        <dbReference type="ARBA" id="ARBA00022734"/>
    </source>
</evidence>
<reference evidence="10 11" key="1">
    <citation type="submission" date="2022-12" db="EMBL/GenBank/DDBJ databases">
        <title>Chromosome-level genome of Tegillarca granosa.</title>
        <authorList>
            <person name="Kim J."/>
        </authorList>
    </citation>
    <scope>NUCLEOTIDE SEQUENCE [LARGE SCALE GENOMIC DNA]</scope>
    <source>
        <strain evidence="10">Teg-2019</strain>
        <tissue evidence="10">Adductor muscle</tissue>
    </source>
</reference>
<dbReference type="SMART" id="SM00034">
    <property type="entry name" value="CLECT"/>
    <property type="match status" value="1"/>
</dbReference>
<evidence type="ECO:0000256" key="7">
    <source>
        <dbReference type="ARBA" id="ARBA00023157"/>
    </source>
</evidence>
<feature type="domain" description="C-type lectin" evidence="9">
    <location>
        <begin position="24"/>
        <end position="136"/>
    </location>
</feature>
<keyword evidence="8" id="KW-0472">Membrane</keyword>
<dbReference type="InterPro" id="IPR051941">
    <property type="entry name" value="BG_Antigen-Binding_Lectin"/>
</dbReference>
<keyword evidence="8" id="KW-1133">Transmembrane helix</keyword>
<evidence type="ECO:0000256" key="2">
    <source>
        <dbReference type="ARBA" id="ARBA00010147"/>
    </source>
</evidence>
<protein>
    <recommendedName>
        <fullName evidence="9">C-type lectin domain-containing protein</fullName>
    </recommendedName>
</protein>
<keyword evidence="11" id="KW-1185">Reference proteome</keyword>
<keyword evidence="8" id="KW-0812">Transmembrane</keyword>
<dbReference type="Pfam" id="PF00059">
    <property type="entry name" value="Lectin_C"/>
    <property type="match status" value="1"/>
</dbReference>
<evidence type="ECO:0000256" key="8">
    <source>
        <dbReference type="SAM" id="Phobius"/>
    </source>
</evidence>
<dbReference type="InterPro" id="IPR016186">
    <property type="entry name" value="C-type_lectin-like/link_sf"/>
</dbReference>
<evidence type="ECO:0000256" key="6">
    <source>
        <dbReference type="ARBA" id="ARBA00022837"/>
    </source>
</evidence>
<organism evidence="10 11">
    <name type="scientific">Tegillarca granosa</name>
    <name type="common">Malaysian cockle</name>
    <name type="synonym">Anadara granosa</name>
    <dbReference type="NCBI Taxonomy" id="220873"/>
    <lineage>
        <taxon>Eukaryota</taxon>
        <taxon>Metazoa</taxon>
        <taxon>Spiralia</taxon>
        <taxon>Lophotrochozoa</taxon>
        <taxon>Mollusca</taxon>
        <taxon>Bivalvia</taxon>
        <taxon>Autobranchia</taxon>
        <taxon>Pteriomorphia</taxon>
        <taxon>Arcoida</taxon>
        <taxon>Arcoidea</taxon>
        <taxon>Arcidae</taxon>
        <taxon>Tegillarca</taxon>
    </lineage>
</organism>
<dbReference type="Gene3D" id="2.60.120.260">
    <property type="entry name" value="Galactose-binding domain-like"/>
    <property type="match status" value="1"/>
</dbReference>
<dbReference type="Gene3D" id="3.10.100.10">
    <property type="entry name" value="Mannose-Binding Protein A, subunit A"/>
    <property type="match status" value="1"/>
</dbReference>
<dbReference type="Pfam" id="PF22633">
    <property type="entry name" value="F5_F8_type_C_2"/>
    <property type="match status" value="1"/>
</dbReference>
<evidence type="ECO:0000256" key="4">
    <source>
        <dbReference type="ARBA" id="ARBA00022723"/>
    </source>
</evidence>
<dbReference type="InterPro" id="IPR016187">
    <property type="entry name" value="CTDL_fold"/>
</dbReference>
<accession>A0ABQ9FVI7</accession>
<evidence type="ECO:0000256" key="3">
    <source>
        <dbReference type="ARBA" id="ARBA00011233"/>
    </source>
</evidence>
<dbReference type="InterPro" id="IPR008979">
    <property type="entry name" value="Galactose-bd-like_sf"/>
</dbReference>
<dbReference type="SUPFAM" id="SSF49785">
    <property type="entry name" value="Galactose-binding domain-like"/>
    <property type="match status" value="1"/>
</dbReference>